<dbReference type="EMBL" id="JBHSON010000011">
    <property type="protein sequence ID" value="MFC5746001.1"/>
    <property type="molecule type" value="Genomic_DNA"/>
</dbReference>
<dbReference type="SUPFAM" id="SSF140453">
    <property type="entry name" value="EsxAB dimer-like"/>
    <property type="match status" value="1"/>
</dbReference>
<organism evidence="1 2">
    <name type="scientific">Actinomadura rugatobispora</name>
    <dbReference type="NCBI Taxonomy" id="1994"/>
    <lineage>
        <taxon>Bacteria</taxon>
        <taxon>Bacillati</taxon>
        <taxon>Actinomycetota</taxon>
        <taxon>Actinomycetes</taxon>
        <taxon>Streptosporangiales</taxon>
        <taxon>Thermomonosporaceae</taxon>
        <taxon>Actinomadura</taxon>
    </lineage>
</organism>
<name>A0ABW0ZVF1_9ACTN</name>
<sequence>MTDFTRANFGGLTEGEAQFSLAARALMDELNDLEGKLRTKLNEWEGSSQEAYWVFQKQWDAAAKDMQNVVSQLGLAIRDAHDNYQQAERTNSAVWGG</sequence>
<comment type="caution">
    <text evidence="1">The sequence shown here is derived from an EMBL/GenBank/DDBJ whole genome shotgun (WGS) entry which is preliminary data.</text>
</comment>
<gene>
    <name evidence="1" type="ORF">ACFPZN_10310</name>
</gene>
<accession>A0ABW0ZVF1</accession>
<dbReference type="InterPro" id="IPR010310">
    <property type="entry name" value="T7SS_ESAT-6-like"/>
</dbReference>
<keyword evidence="2" id="KW-1185">Reference proteome</keyword>
<dbReference type="Gene3D" id="1.10.287.1060">
    <property type="entry name" value="ESAT-6-like"/>
    <property type="match status" value="1"/>
</dbReference>
<dbReference type="Pfam" id="PF06013">
    <property type="entry name" value="WXG100"/>
    <property type="match status" value="1"/>
</dbReference>
<dbReference type="Proteomes" id="UP001596074">
    <property type="component" value="Unassembled WGS sequence"/>
</dbReference>
<evidence type="ECO:0000313" key="1">
    <source>
        <dbReference type="EMBL" id="MFC5746001.1"/>
    </source>
</evidence>
<evidence type="ECO:0000313" key="2">
    <source>
        <dbReference type="Proteomes" id="UP001596074"/>
    </source>
</evidence>
<dbReference type="RefSeq" id="WP_378281620.1">
    <property type="nucleotide sequence ID" value="NZ_JBHSON010000011.1"/>
</dbReference>
<reference evidence="2" key="1">
    <citation type="journal article" date="2019" name="Int. J. Syst. Evol. Microbiol.">
        <title>The Global Catalogue of Microorganisms (GCM) 10K type strain sequencing project: providing services to taxonomists for standard genome sequencing and annotation.</title>
        <authorList>
            <consortium name="The Broad Institute Genomics Platform"/>
            <consortium name="The Broad Institute Genome Sequencing Center for Infectious Disease"/>
            <person name="Wu L."/>
            <person name="Ma J."/>
        </authorList>
    </citation>
    <scope>NUCLEOTIDE SEQUENCE [LARGE SCALE GENOMIC DNA]</scope>
    <source>
        <strain evidence="2">KCTC 42087</strain>
    </source>
</reference>
<dbReference type="InterPro" id="IPR036689">
    <property type="entry name" value="ESAT-6-like_sf"/>
</dbReference>
<protein>
    <submittedName>
        <fullName evidence="1">WXG100 family type VII secretion target</fullName>
    </submittedName>
</protein>
<proteinExistence type="predicted"/>